<dbReference type="SUPFAM" id="SSF52467">
    <property type="entry name" value="DHS-like NAD/FAD-binding domain"/>
    <property type="match status" value="1"/>
</dbReference>
<dbReference type="PANTHER" id="PTHR11085:SF6">
    <property type="entry name" value="NAD-DEPENDENT PROTEIN DEACETYLASE SIRTUIN-2"/>
    <property type="match status" value="1"/>
</dbReference>
<gene>
    <name evidence="10" type="ORF">DEA37_0015169</name>
</gene>
<evidence type="ECO:0000256" key="1">
    <source>
        <dbReference type="ARBA" id="ARBA00001947"/>
    </source>
</evidence>
<dbReference type="InterPro" id="IPR029035">
    <property type="entry name" value="DHS-like_NAD/FAD-binding_dom"/>
</dbReference>
<evidence type="ECO:0000313" key="10">
    <source>
        <dbReference type="EMBL" id="KAA3676257.1"/>
    </source>
</evidence>
<feature type="domain" description="Deacetylase sirtuin-type" evidence="9">
    <location>
        <begin position="9"/>
        <end position="311"/>
    </location>
</feature>
<dbReference type="Gene3D" id="3.30.1600.10">
    <property type="entry name" value="SIR2/SIRT2 'Small Domain"/>
    <property type="match status" value="1"/>
</dbReference>
<dbReference type="InterPro" id="IPR003000">
    <property type="entry name" value="Sirtuin"/>
</dbReference>
<dbReference type="Pfam" id="PF02146">
    <property type="entry name" value="SIR2"/>
    <property type="match status" value="1"/>
</dbReference>
<feature type="binding site" evidence="8">
    <location>
        <position position="176"/>
    </location>
    <ligand>
        <name>Zn(2+)</name>
        <dbReference type="ChEBI" id="CHEBI:29105"/>
    </ligand>
</feature>
<dbReference type="InterPro" id="IPR026591">
    <property type="entry name" value="Sirtuin_cat_small_dom_sf"/>
</dbReference>
<evidence type="ECO:0000256" key="7">
    <source>
        <dbReference type="ARBA" id="ARBA00048905"/>
    </source>
</evidence>
<accession>A0A5J4NL09</accession>
<reference evidence="10 11" key="1">
    <citation type="journal article" date="2019" name="Gigascience">
        <title>Whole-genome sequence of the oriental lung fluke Paragonimus westermani.</title>
        <authorList>
            <person name="Oey H."/>
            <person name="Zakrzewski M."/>
            <person name="Narain K."/>
            <person name="Devi K.R."/>
            <person name="Agatsuma T."/>
            <person name="Nawaratna S."/>
            <person name="Gobert G.N."/>
            <person name="Jones M.K."/>
            <person name="Ragan M.A."/>
            <person name="McManus D.P."/>
            <person name="Krause L."/>
        </authorList>
    </citation>
    <scope>NUCLEOTIDE SEQUENCE [LARGE SCALE GENOMIC DNA]</scope>
    <source>
        <strain evidence="10 11">IND2009</strain>
    </source>
</reference>
<protein>
    <submittedName>
        <fullName evidence="10">NAD-dependent deacetylase sirtuin 2</fullName>
    </submittedName>
</protein>
<feature type="binding site" evidence="8">
    <location>
        <position position="150"/>
    </location>
    <ligand>
        <name>Zn(2+)</name>
        <dbReference type="ChEBI" id="CHEBI:29105"/>
    </ligand>
</feature>
<dbReference type="PANTHER" id="PTHR11085">
    <property type="entry name" value="NAD-DEPENDENT PROTEIN DEACYLASE SIRTUIN-5, MITOCHONDRIAL-RELATED"/>
    <property type="match status" value="1"/>
</dbReference>
<proteinExistence type="predicted"/>
<evidence type="ECO:0000256" key="3">
    <source>
        <dbReference type="ARBA" id="ARBA00022723"/>
    </source>
</evidence>
<evidence type="ECO:0000256" key="2">
    <source>
        <dbReference type="ARBA" id="ARBA00022679"/>
    </source>
</evidence>
<evidence type="ECO:0000313" key="11">
    <source>
        <dbReference type="Proteomes" id="UP000324629"/>
    </source>
</evidence>
<keyword evidence="11" id="KW-1185">Reference proteome</keyword>
<evidence type="ECO:0000256" key="8">
    <source>
        <dbReference type="PROSITE-ProRule" id="PRU00236"/>
    </source>
</evidence>
<comment type="catalytic activity">
    <reaction evidence="7">
        <text>N(6)-tetradecanoyl-L-lysyl-[protein] + NAD(+) + H2O = 2''-O-tetradecanoyl-ADP-D-ribose + nicotinamide + L-lysyl-[protein]</text>
        <dbReference type="Rhea" id="RHEA:70567"/>
        <dbReference type="Rhea" id="RHEA-COMP:9752"/>
        <dbReference type="Rhea" id="RHEA-COMP:15437"/>
        <dbReference type="ChEBI" id="CHEBI:15377"/>
        <dbReference type="ChEBI" id="CHEBI:17154"/>
        <dbReference type="ChEBI" id="CHEBI:29969"/>
        <dbReference type="ChEBI" id="CHEBI:57540"/>
        <dbReference type="ChEBI" id="CHEBI:141129"/>
        <dbReference type="ChEBI" id="CHEBI:189674"/>
    </reaction>
    <physiologicalReaction direction="left-to-right" evidence="7">
        <dbReference type="Rhea" id="RHEA:70568"/>
    </physiologicalReaction>
</comment>
<comment type="caution">
    <text evidence="10">The sequence shown here is derived from an EMBL/GenBank/DDBJ whole genome shotgun (WGS) entry which is preliminary data.</text>
</comment>
<dbReference type="AlphaFoldDB" id="A0A5J4NL09"/>
<keyword evidence="2" id="KW-0808">Transferase</keyword>
<dbReference type="GO" id="GO:0017136">
    <property type="term" value="F:histone deacetylase activity, NAD-dependent"/>
    <property type="evidence" value="ECO:0007669"/>
    <property type="project" value="TreeGrafter"/>
</dbReference>
<comment type="catalytic activity">
    <reaction evidence="6">
        <text>N(6)-hexadecanoyl-L-lysyl-[protein] + NAD(+) + H2O = 2''-O-hexadecanoyl-ADP-D-ribose + nicotinamide + L-lysyl-[protein]</text>
        <dbReference type="Rhea" id="RHEA:70563"/>
        <dbReference type="Rhea" id="RHEA-COMP:9752"/>
        <dbReference type="Rhea" id="RHEA-COMP:14175"/>
        <dbReference type="ChEBI" id="CHEBI:15377"/>
        <dbReference type="ChEBI" id="CHEBI:17154"/>
        <dbReference type="ChEBI" id="CHEBI:29969"/>
        <dbReference type="ChEBI" id="CHEBI:57540"/>
        <dbReference type="ChEBI" id="CHEBI:138936"/>
        <dbReference type="ChEBI" id="CHEBI:189673"/>
    </reaction>
    <physiologicalReaction direction="left-to-right" evidence="6">
        <dbReference type="Rhea" id="RHEA:70564"/>
    </physiologicalReaction>
</comment>
<dbReference type="GO" id="GO:0005634">
    <property type="term" value="C:nucleus"/>
    <property type="evidence" value="ECO:0007669"/>
    <property type="project" value="TreeGrafter"/>
</dbReference>
<dbReference type="EMBL" id="QNGE01002081">
    <property type="protein sequence ID" value="KAA3676257.1"/>
    <property type="molecule type" value="Genomic_DNA"/>
</dbReference>
<dbReference type="InterPro" id="IPR026590">
    <property type="entry name" value="Ssirtuin_cat_dom"/>
</dbReference>
<feature type="binding site" evidence="8">
    <location>
        <position position="147"/>
    </location>
    <ligand>
        <name>Zn(2+)</name>
        <dbReference type="ChEBI" id="CHEBI:29105"/>
    </ligand>
</feature>
<keyword evidence="5" id="KW-0520">NAD</keyword>
<dbReference type="InterPro" id="IPR050134">
    <property type="entry name" value="NAD-dep_sirtuin_deacylases"/>
</dbReference>
<dbReference type="PROSITE" id="PS50305">
    <property type="entry name" value="SIRTUIN"/>
    <property type="match status" value="1"/>
</dbReference>
<name>A0A5J4NL09_9TREM</name>
<organism evidence="10 11">
    <name type="scientific">Paragonimus westermani</name>
    <dbReference type="NCBI Taxonomy" id="34504"/>
    <lineage>
        <taxon>Eukaryota</taxon>
        <taxon>Metazoa</taxon>
        <taxon>Spiralia</taxon>
        <taxon>Lophotrochozoa</taxon>
        <taxon>Platyhelminthes</taxon>
        <taxon>Trematoda</taxon>
        <taxon>Digenea</taxon>
        <taxon>Plagiorchiida</taxon>
        <taxon>Troglotremata</taxon>
        <taxon>Troglotrematidae</taxon>
        <taxon>Paragonimus</taxon>
    </lineage>
</organism>
<evidence type="ECO:0000256" key="6">
    <source>
        <dbReference type="ARBA" id="ARBA00048378"/>
    </source>
</evidence>
<dbReference type="Proteomes" id="UP000324629">
    <property type="component" value="Unassembled WGS sequence"/>
</dbReference>
<feature type="active site" description="Proton acceptor" evidence="8">
    <location>
        <position position="139"/>
    </location>
</feature>
<evidence type="ECO:0000256" key="5">
    <source>
        <dbReference type="ARBA" id="ARBA00023027"/>
    </source>
</evidence>
<dbReference type="GO" id="GO:0046872">
    <property type="term" value="F:metal ion binding"/>
    <property type="evidence" value="ECO:0007669"/>
    <property type="project" value="UniProtKB-KW"/>
</dbReference>
<comment type="cofactor">
    <cofactor evidence="1">
        <name>Zn(2+)</name>
        <dbReference type="ChEBI" id="CHEBI:29105"/>
    </cofactor>
</comment>
<feature type="binding site" evidence="8">
    <location>
        <position position="171"/>
    </location>
    <ligand>
        <name>Zn(2+)</name>
        <dbReference type="ChEBI" id="CHEBI:29105"/>
    </ligand>
</feature>
<evidence type="ECO:0000256" key="4">
    <source>
        <dbReference type="ARBA" id="ARBA00022833"/>
    </source>
</evidence>
<evidence type="ECO:0000259" key="9">
    <source>
        <dbReference type="PROSITE" id="PS50305"/>
    </source>
</evidence>
<dbReference type="Gene3D" id="3.40.50.1220">
    <property type="entry name" value="TPP-binding domain"/>
    <property type="match status" value="1"/>
</dbReference>
<sequence>MLNWFKRTAVLDSFDLEGVANLIKSGKVKNIITLSGAGISTAAGIPDFRSPSCGIYDNLEEFNLPYPMAVFSIDYFQTNPAAFFEVARRMYQPDARPTLTHYFVRLLHEKQLLRRHYTQNCDNLERLSGLPEKKFIEAHGTFNTGHCISCHKEHTFAYMKDEIMRKNVPKCMKLKCGGVVKPGTLQTSITHSLLYSDVVFFGENMPRRFYSSLNADFSACDLLIVMGTSLQVLPFAALIYRVGNNVPRVYLNRECAPDSETGFIPFFMRFMVAGFRRSRFRWNEANNWRDVFVQGNCDESVLKLADLLGWKDELLAMKNTTDAHLSATETDAPSSGR</sequence>
<keyword evidence="4 8" id="KW-0862">Zinc</keyword>
<keyword evidence="3 8" id="KW-0479">Metal-binding</keyword>
<dbReference type="GO" id="GO:0070403">
    <property type="term" value="F:NAD+ binding"/>
    <property type="evidence" value="ECO:0007669"/>
    <property type="project" value="InterPro"/>
</dbReference>